<keyword evidence="2" id="KW-0472">Membrane</keyword>
<keyword evidence="2" id="KW-1133">Transmembrane helix</keyword>
<dbReference type="GO" id="GO:0015293">
    <property type="term" value="F:symporter activity"/>
    <property type="evidence" value="ECO:0007669"/>
    <property type="project" value="InterPro"/>
</dbReference>
<comment type="similarity">
    <text evidence="1">Belongs to the sodium:galactoside symporter (TC 2.A.2) family.</text>
</comment>
<keyword evidence="4" id="KW-1185">Reference proteome</keyword>
<keyword evidence="2" id="KW-0812">Transmembrane</keyword>
<dbReference type="Pfam" id="PF13347">
    <property type="entry name" value="MFS_2"/>
    <property type="match status" value="1"/>
</dbReference>
<dbReference type="PANTHER" id="PTHR11328">
    <property type="entry name" value="MAJOR FACILITATOR SUPERFAMILY DOMAIN-CONTAINING PROTEIN"/>
    <property type="match status" value="1"/>
</dbReference>
<proteinExistence type="inferred from homology"/>
<dbReference type="InterPro" id="IPR039672">
    <property type="entry name" value="MFS_2"/>
</dbReference>
<dbReference type="Proteomes" id="UP000631694">
    <property type="component" value="Unassembled WGS sequence"/>
</dbReference>
<dbReference type="Gene3D" id="1.20.1250.20">
    <property type="entry name" value="MFS general substrate transporter like domains"/>
    <property type="match status" value="1"/>
</dbReference>
<feature type="transmembrane region" description="Helical" evidence="2">
    <location>
        <begin position="155"/>
        <end position="174"/>
    </location>
</feature>
<name>A0A931I4I4_9HYPH</name>
<feature type="transmembrane region" description="Helical" evidence="2">
    <location>
        <begin position="15"/>
        <end position="34"/>
    </location>
</feature>
<feature type="transmembrane region" description="Helical" evidence="2">
    <location>
        <begin position="359"/>
        <end position="382"/>
    </location>
</feature>
<evidence type="ECO:0000313" key="4">
    <source>
        <dbReference type="Proteomes" id="UP000631694"/>
    </source>
</evidence>
<organism evidence="3 4">
    <name type="scientific">Methylobrevis albus</name>
    <dbReference type="NCBI Taxonomy" id="2793297"/>
    <lineage>
        <taxon>Bacteria</taxon>
        <taxon>Pseudomonadati</taxon>
        <taxon>Pseudomonadota</taxon>
        <taxon>Alphaproteobacteria</taxon>
        <taxon>Hyphomicrobiales</taxon>
        <taxon>Pleomorphomonadaceae</taxon>
        <taxon>Methylobrevis</taxon>
    </lineage>
</organism>
<evidence type="ECO:0000313" key="3">
    <source>
        <dbReference type="EMBL" id="MBH0239757.1"/>
    </source>
</evidence>
<dbReference type="GO" id="GO:0005886">
    <property type="term" value="C:plasma membrane"/>
    <property type="evidence" value="ECO:0007669"/>
    <property type="project" value="TreeGrafter"/>
</dbReference>
<feature type="transmembrane region" description="Helical" evidence="2">
    <location>
        <begin position="85"/>
        <end position="103"/>
    </location>
</feature>
<sequence>MPAADATAGPTARRLAAYALPALPLAVLTLPLYIVVPTHYAADLGLSLAAVGQVLLFVRLFDAVSDPLIGWAADRYRPRFGRRRTWFAASIPLTVLAVWMVFVPPEGAGILWLGVWAALLSLGTTASLIPYWAWGAELATSYAGRSRVVAWREGMVVAGTLIATAAPAAVQALGGSPTSGGLVALAGFVLLVLPPTALAAVLVVPEPRDYGKARLGFRDGLWHLRRNAPFLRLLAAFVLNGFANGLPATLFLFYVGQALGTPDAAGPLLFLYFLCGIAGIPLWLLLTRRLAKHRVWCGAMLMNCVVFALVPLVGPGDVWLFAAICVVTGVGLGADLVLPASMQADVIDVDTATSGEQRTGVYVAAWGLATKLALALAVGLAFPLLGAAGFDTAATTQSAGAITMLTSLYALVPVAAKLGAVALMWGYPVDAAAQAELRARIEAGRAADAVSASTSP</sequence>
<dbReference type="PANTHER" id="PTHR11328:SF28">
    <property type="entry name" value="MAJOR FACILITATOR SUPERFAMILY DOMAIN-CONTAINING PROTEIN 12"/>
    <property type="match status" value="1"/>
</dbReference>
<feature type="transmembrane region" description="Helical" evidence="2">
    <location>
        <begin position="180"/>
        <end position="204"/>
    </location>
</feature>
<feature type="transmembrane region" description="Helical" evidence="2">
    <location>
        <begin position="319"/>
        <end position="338"/>
    </location>
</feature>
<dbReference type="InterPro" id="IPR036259">
    <property type="entry name" value="MFS_trans_sf"/>
</dbReference>
<dbReference type="SUPFAM" id="SSF103473">
    <property type="entry name" value="MFS general substrate transporter"/>
    <property type="match status" value="1"/>
</dbReference>
<dbReference type="EMBL" id="JADZLT010000056">
    <property type="protein sequence ID" value="MBH0239757.1"/>
    <property type="molecule type" value="Genomic_DNA"/>
</dbReference>
<accession>A0A931I4I4</accession>
<evidence type="ECO:0000256" key="1">
    <source>
        <dbReference type="ARBA" id="ARBA00009617"/>
    </source>
</evidence>
<feature type="transmembrane region" description="Helical" evidence="2">
    <location>
        <begin position="109"/>
        <end position="134"/>
    </location>
</feature>
<feature type="transmembrane region" description="Helical" evidence="2">
    <location>
        <begin position="402"/>
        <end position="425"/>
    </location>
</feature>
<feature type="transmembrane region" description="Helical" evidence="2">
    <location>
        <begin position="268"/>
        <end position="286"/>
    </location>
</feature>
<dbReference type="GO" id="GO:0008643">
    <property type="term" value="P:carbohydrate transport"/>
    <property type="evidence" value="ECO:0007669"/>
    <property type="project" value="InterPro"/>
</dbReference>
<gene>
    <name evidence="3" type="ORF">I5731_18200</name>
</gene>
<protein>
    <submittedName>
        <fullName evidence="3">MFS transporter</fullName>
    </submittedName>
</protein>
<feature type="transmembrane region" description="Helical" evidence="2">
    <location>
        <begin position="233"/>
        <end position="256"/>
    </location>
</feature>
<dbReference type="AlphaFoldDB" id="A0A931I4I4"/>
<comment type="caution">
    <text evidence="3">The sequence shown here is derived from an EMBL/GenBank/DDBJ whole genome shotgun (WGS) entry which is preliminary data.</text>
</comment>
<dbReference type="RefSeq" id="WP_197312835.1">
    <property type="nucleotide sequence ID" value="NZ_JADZLT010000056.1"/>
</dbReference>
<evidence type="ECO:0000256" key="2">
    <source>
        <dbReference type="SAM" id="Phobius"/>
    </source>
</evidence>
<reference evidence="3" key="1">
    <citation type="submission" date="2020-12" db="EMBL/GenBank/DDBJ databases">
        <title>Methylobrevis albus sp. nov., isolated from fresh water lack sediment.</title>
        <authorList>
            <person name="Zou Q."/>
        </authorList>
    </citation>
    <scope>NUCLEOTIDE SEQUENCE</scope>
    <source>
        <strain evidence="3">L22</strain>
    </source>
</reference>
<feature type="transmembrane region" description="Helical" evidence="2">
    <location>
        <begin position="295"/>
        <end position="313"/>
    </location>
</feature>